<dbReference type="Pfam" id="PF24494">
    <property type="entry name" value="DUF7587"/>
    <property type="match status" value="1"/>
</dbReference>
<proteinExistence type="predicted"/>
<dbReference type="AlphaFoldDB" id="A0AAN6SGS9"/>
<feature type="compositionally biased region" description="Low complexity" evidence="1">
    <location>
        <begin position="251"/>
        <end position="271"/>
    </location>
</feature>
<accession>A0AAN6SGS9</accession>
<organism evidence="3 4">
    <name type="scientific">Pseudoneurospora amorphoporcata</name>
    <dbReference type="NCBI Taxonomy" id="241081"/>
    <lineage>
        <taxon>Eukaryota</taxon>
        <taxon>Fungi</taxon>
        <taxon>Dikarya</taxon>
        <taxon>Ascomycota</taxon>
        <taxon>Pezizomycotina</taxon>
        <taxon>Sordariomycetes</taxon>
        <taxon>Sordariomycetidae</taxon>
        <taxon>Sordariales</taxon>
        <taxon>Sordariaceae</taxon>
        <taxon>Pseudoneurospora</taxon>
    </lineage>
</organism>
<keyword evidence="4" id="KW-1185">Reference proteome</keyword>
<evidence type="ECO:0000259" key="2">
    <source>
        <dbReference type="Pfam" id="PF24494"/>
    </source>
</evidence>
<dbReference type="PANTHER" id="PTHR40781:SF1">
    <property type="match status" value="1"/>
</dbReference>
<reference evidence="3" key="2">
    <citation type="submission" date="2023-06" db="EMBL/GenBank/DDBJ databases">
        <authorList>
            <consortium name="Lawrence Berkeley National Laboratory"/>
            <person name="Mondo S.J."/>
            <person name="Hensen N."/>
            <person name="Bonometti L."/>
            <person name="Westerberg I."/>
            <person name="Brannstrom I.O."/>
            <person name="Guillou S."/>
            <person name="Cros-Aarteil S."/>
            <person name="Calhoun S."/>
            <person name="Haridas S."/>
            <person name="Kuo A."/>
            <person name="Pangilinan J."/>
            <person name="Riley R."/>
            <person name="Labutti K."/>
            <person name="Andreopoulos B."/>
            <person name="Lipzen A."/>
            <person name="Chen C."/>
            <person name="Yanf M."/>
            <person name="Daum C."/>
            <person name="Ng V."/>
            <person name="Clum A."/>
            <person name="Steindorff A."/>
            <person name="Ohm R."/>
            <person name="Martin F."/>
            <person name="Silar P."/>
            <person name="Natvig D."/>
            <person name="Lalanne C."/>
            <person name="Gautier V."/>
            <person name="Ament-Velasquez S.L."/>
            <person name="Kruys A."/>
            <person name="Hutchinson M.I."/>
            <person name="Powell A.J."/>
            <person name="Barry K."/>
            <person name="Miller A.N."/>
            <person name="Grigoriev I.V."/>
            <person name="Debuchy R."/>
            <person name="Gladieux P."/>
            <person name="Thoren M.H."/>
            <person name="Johannesson H."/>
        </authorList>
    </citation>
    <scope>NUCLEOTIDE SEQUENCE</scope>
    <source>
        <strain evidence="3">CBS 626.80</strain>
    </source>
</reference>
<evidence type="ECO:0000256" key="1">
    <source>
        <dbReference type="SAM" id="MobiDB-lite"/>
    </source>
</evidence>
<dbReference type="PANTHER" id="PTHR40781">
    <property type="match status" value="1"/>
</dbReference>
<feature type="compositionally biased region" description="Basic and acidic residues" evidence="1">
    <location>
        <begin position="330"/>
        <end position="351"/>
    </location>
</feature>
<gene>
    <name evidence="3" type="ORF">QBC32DRAFT_396771</name>
</gene>
<feature type="region of interest" description="Disordered" evidence="1">
    <location>
        <begin position="330"/>
        <end position="359"/>
    </location>
</feature>
<dbReference type="EMBL" id="MU859099">
    <property type="protein sequence ID" value="KAK3953792.1"/>
    <property type="molecule type" value="Genomic_DNA"/>
</dbReference>
<evidence type="ECO:0000313" key="4">
    <source>
        <dbReference type="Proteomes" id="UP001303222"/>
    </source>
</evidence>
<dbReference type="InterPro" id="IPR056009">
    <property type="entry name" value="DUF7587"/>
</dbReference>
<evidence type="ECO:0000313" key="3">
    <source>
        <dbReference type="EMBL" id="KAK3953792.1"/>
    </source>
</evidence>
<dbReference type="Proteomes" id="UP001303222">
    <property type="component" value="Unassembled WGS sequence"/>
</dbReference>
<protein>
    <recommendedName>
        <fullName evidence="2">DUF7587 domain-containing protein</fullName>
    </recommendedName>
</protein>
<sequence length="359" mass="40268">MTTPAVFWHLASPDEPVVSLTLPPKLFHVRHGRSEAYETEDGGLSSRAPDRNIRHQEELIQNAEKHFRWGTRGWASCFVSAFGDQAHAKEWGRLSCLSAPVKVYELDTAKLPPGTLVLNAFMMCASLGISHSFNKNKDEYLFYRVIPGSCVERCWDPWDEDCPFVRVSNMATQEHGAVVECQRPRPNVSVSLFRREREAKKELERQKAAELNGNNTLVPVQDADINDLTGQMEVLDLETEVDNHISTSHESPYSTTSTASDSPSAATTRTRLTVSETKGLYIYEPIRPPTTTEAAITGKTEAAAEVGSSVADIYEIYPRLAVLRERMAQRKARREAQAAQKEHEAEERNRESPGWLVGR</sequence>
<reference evidence="3" key="1">
    <citation type="journal article" date="2023" name="Mol. Phylogenet. Evol.">
        <title>Genome-scale phylogeny and comparative genomics of the fungal order Sordariales.</title>
        <authorList>
            <person name="Hensen N."/>
            <person name="Bonometti L."/>
            <person name="Westerberg I."/>
            <person name="Brannstrom I.O."/>
            <person name="Guillou S."/>
            <person name="Cros-Aarteil S."/>
            <person name="Calhoun S."/>
            <person name="Haridas S."/>
            <person name="Kuo A."/>
            <person name="Mondo S."/>
            <person name="Pangilinan J."/>
            <person name="Riley R."/>
            <person name="LaButti K."/>
            <person name="Andreopoulos B."/>
            <person name="Lipzen A."/>
            <person name="Chen C."/>
            <person name="Yan M."/>
            <person name="Daum C."/>
            <person name="Ng V."/>
            <person name="Clum A."/>
            <person name="Steindorff A."/>
            <person name="Ohm R.A."/>
            <person name="Martin F."/>
            <person name="Silar P."/>
            <person name="Natvig D.O."/>
            <person name="Lalanne C."/>
            <person name="Gautier V."/>
            <person name="Ament-Velasquez S.L."/>
            <person name="Kruys A."/>
            <person name="Hutchinson M.I."/>
            <person name="Powell A.J."/>
            <person name="Barry K."/>
            <person name="Miller A.N."/>
            <person name="Grigoriev I.V."/>
            <person name="Debuchy R."/>
            <person name="Gladieux P."/>
            <person name="Hiltunen Thoren M."/>
            <person name="Johannesson H."/>
        </authorList>
    </citation>
    <scope>NUCLEOTIDE SEQUENCE</scope>
    <source>
        <strain evidence="3">CBS 626.80</strain>
    </source>
</reference>
<feature type="region of interest" description="Disordered" evidence="1">
    <location>
        <begin position="243"/>
        <end position="272"/>
    </location>
</feature>
<name>A0AAN6SGS9_9PEZI</name>
<comment type="caution">
    <text evidence="3">The sequence shown here is derived from an EMBL/GenBank/DDBJ whole genome shotgun (WGS) entry which is preliminary data.</text>
</comment>
<feature type="domain" description="DUF7587" evidence="2">
    <location>
        <begin position="22"/>
        <end position="151"/>
    </location>
</feature>